<sequence>MATLSVWKFDTPDGAREAEELLLSLQKQGLVTLDDAAVVYWEPGKRAPKTRQMHNLAAVGALGGTFWGVLFGLLFFVPILGAAVGAAAGAVGGALTDVGIDDDFIRSVRDTITEGTSALFLLTESVVIDKTKEAFAEKGLRPELVHTNLSDAEERQLREIFAE</sequence>
<feature type="transmembrane region" description="Helical" evidence="1">
    <location>
        <begin position="55"/>
        <end position="76"/>
    </location>
</feature>
<dbReference type="RefSeq" id="WP_139071480.1">
    <property type="nucleotide sequence ID" value="NZ_CP040899.1"/>
</dbReference>
<evidence type="ECO:0000313" key="2">
    <source>
        <dbReference type="EMBL" id="QDB80034.1"/>
    </source>
</evidence>
<gene>
    <name evidence="2" type="ORF">FE251_12065</name>
</gene>
<keyword evidence="1" id="KW-0472">Membrane</keyword>
<organism evidence="2 3">
    <name type="scientific">Georgenia wutianyii</name>
    <dbReference type="NCBI Taxonomy" id="2585135"/>
    <lineage>
        <taxon>Bacteria</taxon>
        <taxon>Bacillati</taxon>
        <taxon>Actinomycetota</taxon>
        <taxon>Actinomycetes</taxon>
        <taxon>Micrococcales</taxon>
        <taxon>Bogoriellaceae</taxon>
        <taxon>Georgenia</taxon>
    </lineage>
</organism>
<protein>
    <submittedName>
        <fullName evidence="2">DUF1269 domain-containing protein</fullName>
    </submittedName>
</protein>
<dbReference type="Pfam" id="PF06897">
    <property type="entry name" value="DUF1269"/>
    <property type="match status" value="1"/>
</dbReference>
<keyword evidence="1" id="KW-0812">Transmembrane</keyword>
<name>A0ABX5VNE8_9MICO</name>
<dbReference type="InterPro" id="IPR009200">
    <property type="entry name" value="DUF1269_membrane"/>
</dbReference>
<evidence type="ECO:0000313" key="3">
    <source>
        <dbReference type="Proteomes" id="UP000313948"/>
    </source>
</evidence>
<reference evidence="2 3" key="1">
    <citation type="submission" date="2019-05" db="EMBL/GenBank/DDBJ databases">
        <title>Georgenia *** sp. nov., and Georgenia *** sp. nov., isolated from the intestinal contents of plateau pika (Ochotona curzoniae) in the Qinghai-Tibet plateau of China.</title>
        <authorList>
            <person name="Tian Z."/>
        </authorList>
    </citation>
    <scope>NUCLEOTIDE SEQUENCE [LARGE SCALE GENOMIC DNA]</scope>
    <source>
        <strain evidence="2 3">Z294</strain>
    </source>
</reference>
<dbReference type="EMBL" id="CP040899">
    <property type="protein sequence ID" value="QDB80034.1"/>
    <property type="molecule type" value="Genomic_DNA"/>
</dbReference>
<evidence type="ECO:0000256" key="1">
    <source>
        <dbReference type="SAM" id="Phobius"/>
    </source>
</evidence>
<proteinExistence type="predicted"/>
<accession>A0ABX5VNE8</accession>
<keyword evidence="3" id="KW-1185">Reference proteome</keyword>
<dbReference type="Proteomes" id="UP000313948">
    <property type="component" value="Chromosome"/>
</dbReference>
<keyword evidence="1" id="KW-1133">Transmembrane helix</keyword>